<evidence type="ECO:0000313" key="6">
    <source>
        <dbReference type="EMBL" id="URE36855.1"/>
    </source>
</evidence>
<keyword evidence="1" id="KW-0677">Repeat</keyword>
<sequence>MVVELPCGENNEGERERSWGVSPDLPRGGIFRAWIRLSFPPLNANPAKRTGKAGTHPTDRFLLVPITGDFRWVLPRRFFFLGIFTVHFPFSLHGCWCKLGGTYLDRLIYQHQDQDYHLALGNSAKCASWFYGSVRQTSNRKFSSSISQKDLWFICKQGSVVELDLALLSLKKNGGNIDARNAFGLTPLHIATWRNHVPIVKRLLAAGADPDSRDGESGWSSLHRALHFGHLAVASVLLQAGASLTLEDSKCRTPVDLLSGPVFLATGNASDSVATEVFSWGSGTNYQLGTGNAHIQKLPCKVDALQSSYIKIIAASKFHSVAVGSDGQLYTWGYGRGGRLGHPDFDVHSGQAAVITPRQVILGLGTRRVKIVAAAKHHTVIATESGEVFTWGSNREGQLGYTSVDTQPTPRRVSSLKVKVIAVAAGNKHSAAVAESGEVFTWGCNKEGQLGYGTSNSVSNSIPRMVEYLKGKVFRGVSAAKYHTIVLGPDGEVFTWGHRLVTPKRVVISRNIKKSGNTSLKFHRMERLHVISVAAGVVHSTALTDDGALFYWVSSDPELRCQQLYSLCGTNIVSISAGKYWTAAVTTTGDVYMWDGKKYKDGTPIPVRLHGIKRATSVCVGETHLLALCALYHPSYPLRSEASVVKQLSDVNAEVEELDYDNSVSDIEIDTTPKTIKNDAGSKDIPSLKSLCEKAAAELLVEPRNAIQILEIADSLEADNLRKYCEELAIHNLDYIFTVSASAIASASPEVLAKLEKLLDTRSSEPWSYRRLPTPTATFPVIINSDEDIQKGHFRLRDNSDNVLTKQESSRIDCFVQTDLITDQTVFKQVRALKKKLQQIEILVAKQLNGHHLDDQQIAKIQTRSSLECALAELGFPLETESTLLSSGLSDGKGNKKAEISRKQRRKPKQKATQSEVLSINSEIFEEQNSVNSFPDIKTLEVPENMEDIAVDVDAISRSITMEDSSSKSQTAISLSHTYRTSHLTTSKKKNRKGGLSMFLSGALDDAPAPRHAPLPIPKNEGPAWGGAKFTHNSLRDIQNEQSKTKEIIPTRSKGRCEDPTDPANSGKVRLGSFLSNISSPIVIVPAQGAAGPDGEKSTPPWSSSGTSPGLNRPSLRDIQLQQEKRHVNISHSPKTKISGFSVSSTGSPSEAGGPKDSVPNRWFKPETDAPSSIRSIQIEERAMKDLKRFYSSVKLVKPHH</sequence>
<evidence type="ECO:0000256" key="1">
    <source>
        <dbReference type="ARBA" id="ARBA00022737"/>
    </source>
</evidence>
<evidence type="ECO:0000259" key="5">
    <source>
        <dbReference type="Pfam" id="PF25390"/>
    </source>
</evidence>
<dbReference type="PROSITE" id="PS50297">
    <property type="entry name" value="ANK_REP_REGION"/>
    <property type="match status" value="2"/>
</dbReference>
<dbReference type="PROSITE" id="PS50088">
    <property type="entry name" value="ANK_REPEAT"/>
    <property type="match status" value="2"/>
</dbReference>
<evidence type="ECO:0000313" key="7">
    <source>
        <dbReference type="Proteomes" id="UP001055439"/>
    </source>
</evidence>
<feature type="region of interest" description="Disordered" evidence="4">
    <location>
        <begin position="1087"/>
        <end position="1171"/>
    </location>
</feature>
<dbReference type="OrthoDB" id="1893551at2759"/>
<feature type="region of interest" description="Disordered" evidence="4">
    <location>
        <begin position="887"/>
        <end position="916"/>
    </location>
</feature>
<organism evidence="6 7">
    <name type="scientific">Musa troglodytarum</name>
    <name type="common">fe'i banana</name>
    <dbReference type="NCBI Taxonomy" id="320322"/>
    <lineage>
        <taxon>Eukaryota</taxon>
        <taxon>Viridiplantae</taxon>
        <taxon>Streptophyta</taxon>
        <taxon>Embryophyta</taxon>
        <taxon>Tracheophyta</taxon>
        <taxon>Spermatophyta</taxon>
        <taxon>Magnoliopsida</taxon>
        <taxon>Liliopsida</taxon>
        <taxon>Zingiberales</taxon>
        <taxon>Musaceae</taxon>
        <taxon>Musa</taxon>
    </lineage>
</organism>
<feature type="region of interest" description="Disordered" evidence="4">
    <location>
        <begin position="1"/>
        <end position="20"/>
    </location>
</feature>
<feature type="repeat" description="RCC1" evidence="3">
    <location>
        <begin position="491"/>
        <end position="546"/>
    </location>
</feature>
<keyword evidence="2" id="KW-0040">ANK repeat</keyword>
<feature type="repeat" description="ANK" evidence="2">
    <location>
        <begin position="183"/>
        <end position="215"/>
    </location>
</feature>
<dbReference type="Pfam" id="PF12796">
    <property type="entry name" value="Ank_2"/>
    <property type="match status" value="1"/>
</dbReference>
<dbReference type="AlphaFoldDB" id="A0A9E7HN43"/>
<accession>A0A9E7HN43</accession>
<dbReference type="PANTHER" id="PTHR22872">
    <property type="entry name" value="BTK-BINDING PROTEIN-RELATED"/>
    <property type="match status" value="1"/>
</dbReference>
<dbReference type="SMART" id="SM00248">
    <property type="entry name" value="ANK"/>
    <property type="match status" value="2"/>
</dbReference>
<feature type="region of interest" description="Disordered" evidence="4">
    <location>
        <begin position="969"/>
        <end position="1022"/>
    </location>
</feature>
<feature type="compositionally biased region" description="Basic and acidic residues" evidence="4">
    <location>
        <begin position="893"/>
        <end position="902"/>
    </location>
</feature>
<gene>
    <name evidence="6" type="ORF">MUK42_34912</name>
</gene>
<dbReference type="Gene3D" id="1.25.40.20">
    <property type="entry name" value="Ankyrin repeat-containing domain"/>
    <property type="match status" value="1"/>
</dbReference>
<dbReference type="Gene3D" id="2.130.10.30">
    <property type="entry name" value="Regulator of chromosome condensation 1/beta-lactamase-inhibitor protein II"/>
    <property type="match status" value="2"/>
</dbReference>
<dbReference type="SUPFAM" id="SSF48403">
    <property type="entry name" value="Ankyrin repeat"/>
    <property type="match status" value="1"/>
</dbReference>
<dbReference type="Proteomes" id="UP001055439">
    <property type="component" value="Chromosome 8"/>
</dbReference>
<feature type="compositionally biased region" description="Polar residues" evidence="4">
    <location>
        <begin position="969"/>
        <end position="985"/>
    </location>
</feature>
<keyword evidence="7" id="KW-1185">Reference proteome</keyword>
<feature type="compositionally biased region" description="Low complexity" evidence="4">
    <location>
        <begin position="1139"/>
        <end position="1150"/>
    </location>
</feature>
<dbReference type="EMBL" id="CP097510">
    <property type="protein sequence ID" value="URE36855.1"/>
    <property type="molecule type" value="Genomic_DNA"/>
</dbReference>
<protein>
    <submittedName>
        <fullName evidence="6">Regulator of chromosome condensation (RCC1) repeat</fullName>
    </submittedName>
</protein>
<evidence type="ECO:0000256" key="2">
    <source>
        <dbReference type="PROSITE-ProRule" id="PRU00023"/>
    </source>
</evidence>
<dbReference type="PROSITE" id="PS50012">
    <property type="entry name" value="RCC1_3"/>
    <property type="match status" value="5"/>
</dbReference>
<feature type="repeat" description="RCC1" evidence="3">
    <location>
        <begin position="275"/>
        <end position="326"/>
    </location>
</feature>
<feature type="repeat" description="RCC1" evidence="3">
    <location>
        <begin position="437"/>
        <end position="490"/>
    </location>
</feature>
<feature type="repeat" description="RCC1" evidence="3">
    <location>
        <begin position="386"/>
        <end position="436"/>
    </location>
</feature>
<feature type="compositionally biased region" description="Low complexity" evidence="4">
    <location>
        <begin position="1098"/>
        <end position="1110"/>
    </location>
</feature>
<feature type="domain" description="RCC1-like" evidence="5">
    <location>
        <begin position="276"/>
        <end position="497"/>
    </location>
</feature>
<dbReference type="Pfam" id="PF25390">
    <property type="entry name" value="WD40_RLD"/>
    <property type="match status" value="1"/>
</dbReference>
<reference evidence="6" key="1">
    <citation type="submission" date="2022-05" db="EMBL/GenBank/DDBJ databases">
        <title>The Musa troglodytarum L. genome provides insights into the mechanism of non-climacteric behaviour and enrichment of carotenoids.</title>
        <authorList>
            <person name="Wang J."/>
        </authorList>
    </citation>
    <scope>NUCLEOTIDE SEQUENCE</scope>
    <source>
        <tissue evidence="6">Leaf</tissue>
    </source>
</reference>
<dbReference type="PRINTS" id="PR00633">
    <property type="entry name" value="RCCNDNSATION"/>
</dbReference>
<dbReference type="InterPro" id="IPR009091">
    <property type="entry name" value="RCC1/BLIP-II"/>
</dbReference>
<name>A0A9E7HN43_9LILI</name>
<dbReference type="InterPro" id="IPR058923">
    <property type="entry name" value="RCC1-like_dom"/>
</dbReference>
<feature type="repeat" description="RCC1" evidence="3">
    <location>
        <begin position="327"/>
        <end position="385"/>
    </location>
</feature>
<dbReference type="PROSITE" id="PS00626">
    <property type="entry name" value="RCC1_2"/>
    <property type="match status" value="1"/>
</dbReference>
<dbReference type="InterPro" id="IPR000408">
    <property type="entry name" value="Reg_chr_condens"/>
</dbReference>
<evidence type="ECO:0000256" key="3">
    <source>
        <dbReference type="PROSITE-ProRule" id="PRU00235"/>
    </source>
</evidence>
<feature type="repeat" description="ANK" evidence="2">
    <location>
        <begin position="217"/>
        <end position="249"/>
    </location>
</feature>
<dbReference type="InterPro" id="IPR051625">
    <property type="entry name" value="Signaling_Regulatory_Domain"/>
</dbReference>
<dbReference type="InterPro" id="IPR036770">
    <property type="entry name" value="Ankyrin_rpt-contain_sf"/>
</dbReference>
<dbReference type="PANTHER" id="PTHR22872:SF2">
    <property type="entry name" value="INHIBITOR OF BRUTON TYROSINE KINASE"/>
    <property type="match status" value="1"/>
</dbReference>
<dbReference type="InterPro" id="IPR002110">
    <property type="entry name" value="Ankyrin_rpt"/>
</dbReference>
<dbReference type="SUPFAM" id="SSF50985">
    <property type="entry name" value="RCC1/BLIP-II"/>
    <property type="match status" value="2"/>
</dbReference>
<proteinExistence type="predicted"/>
<evidence type="ECO:0000256" key="4">
    <source>
        <dbReference type="SAM" id="MobiDB-lite"/>
    </source>
</evidence>
<feature type="region of interest" description="Disordered" evidence="4">
    <location>
        <begin position="1046"/>
        <end position="1068"/>
    </location>
</feature>
<feature type="compositionally biased region" description="Basic and acidic residues" evidence="4">
    <location>
        <begin position="1046"/>
        <end position="1059"/>
    </location>
</feature>